<feature type="transmembrane region" description="Helical" evidence="2">
    <location>
        <begin position="480"/>
        <end position="502"/>
    </location>
</feature>
<dbReference type="PANTHER" id="PTHR22576:SF37">
    <property type="entry name" value="MUCOSA-ASSOCIATED LYMPHOID TISSUE LYMPHOMA TRANSLOCATION PROTEIN 1"/>
    <property type="match status" value="1"/>
</dbReference>
<dbReference type="GO" id="GO:0006508">
    <property type="term" value="P:proteolysis"/>
    <property type="evidence" value="ECO:0007669"/>
    <property type="project" value="InterPro"/>
</dbReference>
<feature type="transmembrane region" description="Helical" evidence="2">
    <location>
        <begin position="449"/>
        <end position="468"/>
    </location>
</feature>
<accession>A0A926VN47</accession>
<dbReference type="InterPro" id="IPR002048">
    <property type="entry name" value="EF_hand_dom"/>
</dbReference>
<dbReference type="NCBIfam" id="NF047832">
    <property type="entry name" value="caspase_w_EACC1"/>
    <property type="match status" value="1"/>
</dbReference>
<dbReference type="GO" id="GO:0005509">
    <property type="term" value="F:calcium ion binding"/>
    <property type="evidence" value="ECO:0007669"/>
    <property type="project" value="InterPro"/>
</dbReference>
<dbReference type="InterPro" id="IPR029030">
    <property type="entry name" value="Caspase-like_dom_sf"/>
</dbReference>
<keyword evidence="5" id="KW-1185">Reference proteome</keyword>
<feature type="region of interest" description="Disordered" evidence="1">
    <location>
        <begin position="367"/>
        <end position="401"/>
    </location>
</feature>
<feature type="transmembrane region" description="Helical" evidence="2">
    <location>
        <begin position="550"/>
        <end position="575"/>
    </location>
</feature>
<dbReference type="InterPro" id="IPR052039">
    <property type="entry name" value="Caspase-related_regulators"/>
</dbReference>
<dbReference type="GO" id="GO:0004197">
    <property type="term" value="F:cysteine-type endopeptidase activity"/>
    <property type="evidence" value="ECO:0007669"/>
    <property type="project" value="InterPro"/>
</dbReference>
<protein>
    <submittedName>
        <fullName evidence="4">Caspase family protein</fullName>
    </submittedName>
</protein>
<reference evidence="4" key="2">
    <citation type="submission" date="2020-08" db="EMBL/GenBank/DDBJ databases">
        <authorList>
            <person name="Chen M."/>
            <person name="Teng W."/>
            <person name="Zhao L."/>
            <person name="Hu C."/>
            <person name="Zhou Y."/>
            <person name="Han B."/>
            <person name="Song L."/>
            <person name="Shu W."/>
        </authorList>
    </citation>
    <scope>NUCLEOTIDE SEQUENCE</scope>
    <source>
        <strain evidence="4">FACHB-1375</strain>
    </source>
</reference>
<keyword evidence="2" id="KW-0472">Membrane</keyword>
<keyword evidence="2" id="KW-1133">Transmembrane helix</keyword>
<dbReference type="Proteomes" id="UP000641646">
    <property type="component" value="Unassembled WGS sequence"/>
</dbReference>
<proteinExistence type="predicted"/>
<evidence type="ECO:0000313" key="5">
    <source>
        <dbReference type="Proteomes" id="UP000641646"/>
    </source>
</evidence>
<dbReference type="InterPro" id="IPR011600">
    <property type="entry name" value="Pept_C14_caspase"/>
</dbReference>
<dbReference type="PROSITE" id="PS00018">
    <property type="entry name" value="EF_HAND_1"/>
    <property type="match status" value="1"/>
</dbReference>
<dbReference type="AlphaFoldDB" id="A0A926VN47"/>
<name>A0A926VN47_9CYAN</name>
<reference evidence="4" key="1">
    <citation type="journal article" date="2015" name="ISME J.">
        <title>Draft Genome Sequence of Streptomyces incarnatus NRRL8089, which Produces the Nucleoside Antibiotic Sinefungin.</title>
        <authorList>
            <person name="Oshima K."/>
            <person name="Hattori M."/>
            <person name="Shimizu H."/>
            <person name="Fukuda K."/>
            <person name="Nemoto M."/>
            <person name="Inagaki K."/>
            <person name="Tamura T."/>
        </authorList>
    </citation>
    <scope>NUCLEOTIDE SEQUENCE</scope>
    <source>
        <strain evidence="4">FACHB-1375</strain>
    </source>
</reference>
<organism evidence="4 5">
    <name type="scientific">Aerosakkonema funiforme FACHB-1375</name>
    <dbReference type="NCBI Taxonomy" id="2949571"/>
    <lineage>
        <taxon>Bacteria</taxon>
        <taxon>Bacillati</taxon>
        <taxon>Cyanobacteriota</taxon>
        <taxon>Cyanophyceae</taxon>
        <taxon>Oscillatoriophycideae</taxon>
        <taxon>Aerosakkonematales</taxon>
        <taxon>Aerosakkonemataceae</taxon>
        <taxon>Aerosakkonema</taxon>
    </lineage>
</organism>
<gene>
    <name evidence="4" type="ORF">H6G03_33345</name>
</gene>
<evidence type="ECO:0000256" key="1">
    <source>
        <dbReference type="SAM" id="MobiDB-lite"/>
    </source>
</evidence>
<evidence type="ECO:0000313" key="4">
    <source>
        <dbReference type="EMBL" id="MBD2185892.1"/>
    </source>
</evidence>
<sequence>MTKVALLIGVSEYEPGLNPLPGAVKDLEAMRRVLQNPEMGGFAEANVNILKNPGNPSIMEQAIETLFSERDRDDLVLLYFSGHGIKDDSGKLYLATSKTSKNKRGELYRSSAVPASFIHDIMSNSRSKRQVVILDCCFSGAFAEGLSAKDDGKVDIKSQLGGEGRAILTSSSSTQYSFEQQGSDLSIYTHYLIEGIETGAADIDNDGLISVDELHEYARKKVQESSPAMKPELYAVKEGFKIKLTKAAIDDPKLIYLKEVGRYAIKGKISRIGRRTLDSLRESLKLLPEETEEMEAQVLKPYQELQQKLQKYKQAFREEIEQQYPLSEEIRLELQRFQEVLKLRHEDVASIEAQELQEIALKTKPEEAIPHPSYPPPPVLPKNRREIPTQPEELPNPTARTELANSPQIDSFLLQWLLVWVVANVVGLLVGISIWKILGGSFTQKFEDLTRFGAIMGISVSILQWLALDKLYYVRRQRMLAQWVLATVGGGALGGLLHSLAVNAVKVSLGLNFLGAMWGLGVGTIQYYVLRQHIDRTRLFWWVLASSVGAAVDVATFQFFGIPYALITGLVLVYLSPSRFSSK</sequence>
<dbReference type="InterPro" id="IPR018247">
    <property type="entry name" value="EF_Hand_1_Ca_BS"/>
</dbReference>
<feature type="transmembrane region" description="Helical" evidence="2">
    <location>
        <begin position="413"/>
        <end position="437"/>
    </location>
</feature>
<dbReference type="EMBL" id="JACJPW010000149">
    <property type="protein sequence ID" value="MBD2185892.1"/>
    <property type="molecule type" value="Genomic_DNA"/>
</dbReference>
<keyword evidence="2" id="KW-0812">Transmembrane</keyword>
<dbReference type="PANTHER" id="PTHR22576">
    <property type="entry name" value="MUCOSA ASSOCIATED LYMPHOID TISSUE LYMPHOMA TRANSLOCATION PROTEIN 1/PARACASPASE"/>
    <property type="match status" value="1"/>
</dbReference>
<evidence type="ECO:0000259" key="3">
    <source>
        <dbReference type="PROSITE" id="PS50222"/>
    </source>
</evidence>
<dbReference type="Gene3D" id="3.40.50.1460">
    <property type="match status" value="1"/>
</dbReference>
<feature type="transmembrane region" description="Helical" evidence="2">
    <location>
        <begin position="509"/>
        <end position="530"/>
    </location>
</feature>
<evidence type="ECO:0000256" key="2">
    <source>
        <dbReference type="SAM" id="Phobius"/>
    </source>
</evidence>
<comment type="caution">
    <text evidence="4">The sequence shown here is derived from an EMBL/GenBank/DDBJ whole genome shotgun (WGS) entry which is preliminary data.</text>
</comment>
<dbReference type="Pfam" id="PF00656">
    <property type="entry name" value="Peptidase_C14"/>
    <property type="match status" value="1"/>
</dbReference>
<dbReference type="PROSITE" id="PS50222">
    <property type="entry name" value="EF_HAND_2"/>
    <property type="match status" value="1"/>
</dbReference>
<dbReference type="SUPFAM" id="SSF52129">
    <property type="entry name" value="Caspase-like"/>
    <property type="match status" value="1"/>
</dbReference>
<feature type="domain" description="EF-hand" evidence="3">
    <location>
        <begin position="202"/>
        <end position="224"/>
    </location>
</feature>
<dbReference type="RefSeq" id="WP_190474659.1">
    <property type="nucleotide sequence ID" value="NZ_JACJPW010000149.1"/>
</dbReference>